<sequence length="293" mass="31394">MITAKDQDQSAAACRPRHGTARDLLLIAEGLHVLNPAVYEAIDSRDQDRLMDLVRHQVNAGAQALDVNLGPGRTMGSLTPWVLSAIRQVADLPLFLSARVLSLPQVLESYRGELTINAVTADPEFLPQAMKTARQYGAGLVVLLVRPGLVPAGIDGRDQLAMEVLDQAVKNDLPLEQLYLDPVIGCRPDPVAWEVSHGLPEIGPVLEAITLIKELSNDLVRTIVGLGSGSQGLARGSRSALHCRLLPLLAEAGLDAVIMNCLDRELMVAARAIKDGTCPALPADRRPELSPAC</sequence>
<dbReference type="Gene3D" id="3.20.20.20">
    <property type="entry name" value="Dihydropteroate synthase-like"/>
    <property type="match status" value="1"/>
</dbReference>
<dbReference type="GO" id="GO:0042558">
    <property type="term" value="P:pteridine-containing compound metabolic process"/>
    <property type="evidence" value="ECO:0007669"/>
    <property type="project" value="InterPro"/>
</dbReference>
<gene>
    <name evidence="2" type="ORF">MNBD_DELTA04-1799</name>
</gene>
<organism evidence="2">
    <name type="scientific">hydrothermal vent metagenome</name>
    <dbReference type="NCBI Taxonomy" id="652676"/>
    <lineage>
        <taxon>unclassified sequences</taxon>
        <taxon>metagenomes</taxon>
        <taxon>ecological metagenomes</taxon>
    </lineage>
</organism>
<proteinExistence type="predicted"/>
<name>A0A3B0VHZ2_9ZZZZ</name>
<dbReference type="InterPro" id="IPR011005">
    <property type="entry name" value="Dihydropteroate_synth-like_sf"/>
</dbReference>
<evidence type="ECO:0000313" key="2">
    <source>
        <dbReference type="EMBL" id="VAW40280.1"/>
    </source>
</evidence>
<protein>
    <recommendedName>
        <fullName evidence="1">Pterin-binding domain-containing protein</fullName>
    </recommendedName>
</protein>
<dbReference type="AlphaFoldDB" id="A0A3B0VHZ2"/>
<dbReference type="SUPFAM" id="SSF51717">
    <property type="entry name" value="Dihydropteroate synthetase-like"/>
    <property type="match status" value="1"/>
</dbReference>
<feature type="domain" description="Pterin-binding" evidence="1">
    <location>
        <begin position="24"/>
        <end position="282"/>
    </location>
</feature>
<dbReference type="InterPro" id="IPR000489">
    <property type="entry name" value="Pterin-binding_dom"/>
</dbReference>
<reference evidence="2" key="1">
    <citation type="submission" date="2018-06" db="EMBL/GenBank/DDBJ databases">
        <authorList>
            <person name="Zhirakovskaya E."/>
        </authorList>
    </citation>
    <scope>NUCLEOTIDE SEQUENCE</scope>
</reference>
<dbReference type="PROSITE" id="PS50972">
    <property type="entry name" value="PTERIN_BINDING"/>
    <property type="match status" value="1"/>
</dbReference>
<accession>A0A3B0VHZ2</accession>
<evidence type="ECO:0000259" key="1">
    <source>
        <dbReference type="PROSITE" id="PS50972"/>
    </source>
</evidence>
<dbReference type="EMBL" id="UOEY01000099">
    <property type="protein sequence ID" value="VAW40280.1"/>
    <property type="molecule type" value="Genomic_DNA"/>
</dbReference>